<feature type="domain" description="G-protein coupled receptors family 1 profile" evidence="6">
    <location>
        <begin position="30"/>
        <end position="229"/>
    </location>
</feature>
<dbReference type="EMBL" id="LIAE01010443">
    <property type="protein sequence ID" value="PAV60922.1"/>
    <property type="molecule type" value="Genomic_DNA"/>
</dbReference>
<evidence type="ECO:0000256" key="5">
    <source>
        <dbReference type="SAM" id="Phobius"/>
    </source>
</evidence>
<protein>
    <recommendedName>
        <fullName evidence="6">G-protein coupled receptors family 1 profile domain-containing protein</fullName>
    </recommendedName>
</protein>
<proteinExistence type="predicted"/>
<dbReference type="PANTHER" id="PTHR23360">
    <property type="entry name" value="G-PROTEIN COUPLED RECEPTORS FAMILY 1 PROFILE DOMAIN-CONTAINING PROTEIN-RELATED"/>
    <property type="match status" value="1"/>
</dbReference>
<organism evidence="7 8">
    <name type="scientific">Diploscapter pachys</name>
    <dbReference type="NCBI Taxonomy" id="2018661"/>
    <lineage>
        <taxon>Eukaryota</taxon>
        <taxon>Metazoa</taxon>
        <taxon>Ecdysozoa</taxon>
        <taxon>Nematoda</taxon>
        <taxon>Chromadorea</taxon>
        <taxon>Rhabditida</taxon>
        <taxon>Rhabditina</taxon>
        <taxon>Rhabditomorpha</taxon>
        <taxon>Rhabditoidea</taxon>
        <taxon>Rhabditidae</taxon>
        <taxon>Diploscapter</taxon>
    </lineage>
</organism>
<keyword evidence="3 5" id="KW-1133">Transmembrane helix</keyword>
<dbReference type="InterPro" id="IPR017452">
    <property type="entry name" value="GPCR_Rhodpsn_7TM"/>
</dbReference>
<evidence type="ECO:0000256" key="4">
    <source>
        <dbReference type="ARBA" id="ARBA00023136"/>
    </source>
</evidence>
<name>A0A2A2JHA8_9BILA</name>
<gene>
    <name evidence="7" type="ORF">WR25_12102</name>
</gene>
<dbReference type="SUPFAM" id="SSF81321">
    <property type="entry name" value="Family A G protein-coupled receptor-like"/>
    <property type="match status" value="1"/>
</dbReference>
<dbReference type="InterPro" id="IPR047130">
    <property type="entry name" value="7TM_GPCR_Srsx_nematod"/>
</dbReference>
<evidence type="ECO:0000256" key="3">
    <source>
        <dbReference type="ARBA" id="ARBA00022989"/>
    </source>
</evidence>
<reference evidence="7 8" key="1">
    <citation type="journal article" date="2017" name="Curr. Biol.">
        <title>Genome architecture and evolution of a unichromosomal asexual nematode.</title>
        <authorList>
            <person name="Fradin H."/>
            <person name="Zegar C."/>
            <person name="Gutwein M."/>
            <person name="Lucas J."/>
            <person name="Kovtun M."/>
            <person name="Corcoran D."/>
            <person name="Baugh L.R."/>
            <person name="Kiontke K."/>
            <person name="Gunsalus K."/>
            <person name="Fitch D.H."/>
            <person name="Piano F."/>
        </authorList>
    </citation>
    <scope>NUCLEOTIDE SEQUENCE [LARGE SCALE GENOMIC DNA]</scope>
    <source>
        <strain evidence="7">PF1309</strain>
    </source>
</reference>
<comment type="subcellular location">
    <subcellularLocation>
        <location evidence="1">Membrane</location>
    </subcellularLocation>
</comment>
<feature type="transmembrane region" description="Helical" evidence="5">
    <location>
        <begin position="171"/>
        <end position="195"/>
    </location>
</feature>
<feature type="transmembrane region" description="Helical" evidence="5">
    <location>
        <begin position="128"/>
        <end position="151"/>
    </location>
</feature>
<keyword evidence="4 5" id="KW-0472">Membrane</keyword>
<dbReference type="GO" id="GO:0016020">
    <property type="term" value="C:membrane"/>
    <property type="evidence" value="ECO:0007669"/>
    <property type="project" value="UniProtKB-SubCell"/>
</dbReference>
<dbReference type="SMART" id="SM01381">
    <property type="entry name" value="7TM_GPCR_Srsx"/>
    <property type="match status" value="1"/>
</dbReference>
<dbReference type="Pfam" id="PF10320">
    <property type="entry name" value="7TM_GPCR_Srsx"/>
    <property type="match status" value="1"/>
</dbReference>
<evidence type="ECO:0000313" key="8">
    <source>
        <dbReference type="Proteomes" id="UP000218231"/>
    </source>
</evidence>
<sequence length="229" mass="26295">MNITVDQLESITRSTIVGWIVFFNIFGLFGNTNLIAITLHDKELQTKSGLLLACNAFFHNIVLLSEFISVSYHLSDQPIHRKDCFHSIAHFIFCTCLQAVMIFMMSLDILFAIIFPIRYRLIDQNYKYFFKCLLLPMIYSCAIIVVSFVYLNDNEIPFCNPPLAMPPEACRVWSVSNMVINTATLISYSIVIIVFKYKHILCSCMLFPIVLCLHLEIERISSSVSKILL</sequence>
<comment type="caution">
    <text evidence="7">The sequence shown here is derived from an EMBL/GenBank/DDBJ whole genome shotgun (WGS) entry which is preliminary data.</text>
</comment>
<dbReference type="Gene3D" id="1.20.1070.10">
    <property type="entry name" value="Rhodopsin 7-helix transmembrane proteins"/>
    <property type="match status" value="1"/>
</dbReference>
<dbReference type="InterPro" id="IPR019424">
    <property type="entry name" value="7TM_GPCR_Srsx"/>
</dbReference>
<dbReference type="GO" id="GO:0004930">
    <property type="term" value="F:G protein-coupled receptor activity"/>
    <property type="evidence" value="ECO:0007669"/>
    <property type="project" value="InterPro"/>
</dbReference>
<dbReference type="PANTHER" id="PTHR23360:SF67">
    <property type="entry name" value="G-PROTEIN COUPLED RECEPTORS FAMILY 1 PROFILE DOMAIN-CONTAINING PROTEIN"/>
    <property type="match status" value="1"/>
</dbReference>
<accession>A0A2A2JHA8</accession>
<dbReference type="OrthoDB" id="5873055at2759"/>
<dbReference type="Proteomes" id="UP000218231">
    <property type="component" value="Unassembled WGS sequence"/>
</dbReference>
<evidence type="ECO:0000256" key="2">
    <source>
        <dbReference type="ARBA" id="ARBA00022692"/>
    </source>
</evidence>
<keyword evidence="8" id="KW-1185">Reference proteome</keyword>
<keyword evidence="2 5" id="KW-0812">Transmembrane</keyword>
<evidence type="ECO:0000256" key="1">
    <source>
        <dbReference type="ARBA" id="ARBA00004370"/>
    </source>
</evidence>
<feature type="transmembrane region" description="Helical" evidence="5">
    <location>
        <begin position="88"/>
        <end position="116"/>
    </location>
</feature>
<feature type="transmembrane region" description="Helical" evidence="5">
    <location>
        <begin position="49"/>
        <end position="68"/>
    </location>
</feature>
<dbReference type="AlphaFoldDB" id="A0A2A2JHA8"/>
<evidence type="ECO:0000313" key="7">
    <source>
        <dbReference type="EMBL" id="PAV60922.1"/>
    </source>
</evidence>
<evidence type="ECO:0000259" key="6">
    <source>
        <dbReference type="PROSITE" id="PS50262"/>
    </source>
</evidence>
<dbReference type="PROSITE" id="PS50262">
    <property type="entry name" value="G_PROTEIN_RECEP_F1_2"/>
    <property type="match status" value="1"/>
</dbReference>
<feature type="transmembrane region" description="Helical" evidence="5">
    <location>
        <begin position="16"/>
        <end position="37"/>
    </location>
</feature>
<dbReference type="InterPro" id="IPR000276">
    <property type="entry name" value="GPCR_Rhodpsn"/>
</dbReference>